<keyword evidence="4" id="KW-1185">Reference proteome</keyword>
<reference evidence="2" key="1">
    <citation type="journal article" date="2017" name="Genome Announc.">
        <title>High-Quality Whole-Genome Sequences of the Oligo-Mouse-Microbiota Bacterial Community.</title>
        <authorList>
            <person name="Garzetti D."/>
            <person name="Brugiroux S."/>
            <person name="Bunk B."/>
            <person name="Pukall R."/>
            <person name="McCoy K.D."/>
            <person name="Macpherson A.J."/>
            <person name="Stecher B."/>
        </authorList>
    </citation>
    <scope>NUCLEOTIDE SEQUENCE</scope>
    <source>
        <strain evidence="2">KB18</strain>
    </source>
</reference>
<keyword evidence="1" id="KW-0472">Membrane</keyword>
<reference evidence="4" key="2">
    <citation type="submission" date="2017-05" db="EMBL/GenBank/DDBJ databases">
        <title>Improved OligoMM genomes.</title>
        <authorList>
            <person name="Garzetti D."/>
        </authorList>
    </citation>
    <scope>NUCLEOTIDE SEQUENCE [LARGE SCALE GENOMIC DNA]</scope>
    <source>
        <strain evidence="4">KB18</strain>
    </source>
</reference>
<sequence length="118" mass="13550">MALYRIRPPRSQVVLALLMFALYCVLLLLQAPCVFRYFFHLPCPGCGMRDALWALLHFDFALAFYSHPMVWSLPLLPLLVLTGGRPTRSRRVNGLILGIVLFGFLLSYIYRLIVYFGP</sequence>
<keyword evidence="1" id="KW-1133">Transmembrane helix</keyword>
<dbReference type="InterPro" id="IPR021215">
    <property type="entry name" value="DUF2752"/>
</dbReference>
<dbReference type="EMBL" id="CP065321">
    <property type="protein sequence ID" value="QQR31680.1"/>
    <property type="molecule type" value="Genomic_DNA"/>
</dbReference>
<dbReference type="RefSeq" id="WP_066537919.1">
    <property type="nucleotide sequence ID" value="NZ_CAJTCQ010000001.1"/>
</dbReference>
<evidence type="ECO:0000313" key="5">
    <source>
        <dbReference type="Proteomes" id="UP000596035"/>
    </source>
</evidence>
<feature type="transmembrane region" description="Helical" evidence="1">
    <location>
        <begin position="60"/>
        <end position="82"/>
    </location>
</feature>
<dbReference type="Proteomes" id="UP000196710">
    <property type="component" value="Chromosome"/>
</dbReference>
<dbReference type="AlphaFoldDB" id="A0A1Z2XVD6"/>
<evidence type="ECO:0000256" key="1">
    <source>
        <dbReference type="SAM" id="Phobius"/>
    </source>
</evidence>
<proteinExistence type="predicted"/>
<name>A0A1Z2XVD6_9FIRM</name>
<dbReference type="Proteomes" id="UP000596035">
    <property type="component" value="Chromosome"/>
</dbReference>
<evidence type="ECO:0000313" key="3">
    <source>
        <dbReference type="EMBL" id="QQR31680.1"/>
    </source>
</evidence>
<reference evidence="3 5" key="3">
    <citation type="submission" date="2020-11" db="EMBL/GenBank/DDBJ databases">
        <title>Closed and high quality bacterial genomes of the OMM12 community.</title>
        <authorList>
            <person name="Marbouty M."/>
            <person name="Lamy-Besnier Q."/>
            <person name="Debarbieux L."/>
            <person name="Koszul R."/>
        </authorList>
    </citation>
    <scope>NUCLEOTIDE SEQUENCE [LARGE SCALE GENOMIC DNA]</scope>
    <source>
        <strain evidence="3 5">KB18</strain>
    </source>
</reference>
<organism evidence="3 5">
    <name type="scientific">Acutalibacter muris</name>
    <dbReference type="NCBI Taxonomy" id="1796620"/>
    <lineage>
        <taxon>Bacteria</taxon>
        <taxon>Bacillati</taxon>
        <taxon>Bacillota</taxon>
        <taxon>Clostridia</taxon>
        <taxon>Eubacteriales</taxon>
        <taxon>Acutalibacteraceae</taxon>
        <taxon>Acutalibacter</taxon>
    </lineage>
</organism>
<dbReference type="EMBL" id="CP021422">
    <property type="protein sequence ID" value="ASB42394.1"/>
    <property type="molecule type" value="Genomic_DNA"/>
</dbReference>
<feature type="transmembrane region" description="Helical" evidence="1">
    <location>
        <begin position="94"/>
        <end position="116"/>
    </location>
</feature>
<evidence type="ECO:0000313" key="4">
    <source>
        <dbReference type="Proteomes" id="UP000196710"/>
    </source>
</evidence>
<keyword evidence="1" id="KW-0812">Transmembrane</keyword>
<gene>
    <name evidence="2" type="ORF">ADH66_18120</name>
    <name evidence="3" type="ORF">I5Q82_08535</name>
</gene>
<dbReference type="Pfam" id="PF10825">
    <property type="entry name" value="DUF2752"/>
    <property type="match status" value="1"/>
</dbReference>
<evidence type="ECO:0000313" key="2">
    <source>
        <dbReference type="EMBL" id="ASB42394.1"/>
    </source>
</evidence>
<accession>A0A1Z2XVD6</accession>
<dbReference type="KEGG" id="amur:ADH66_18120"/>
<protein>
    <submittedName>
        <fullName evidence="3">DUF2752 domain-containing protein</fullName>
    </submittedName>
</protein>